<dbReference type="PANTHER" id="PTHR38339:SF1">
    <property type="entry name" value="TRANSGLUTAMINASE-LIKE DOMAIN-CONTAINING PROTEIN"/>
    <property type="match status" value="1"/>
</dbReference>
<gene>
    <name evidence="3" type="ORF">KQ910_13970</name>
</gene>
<keyword evidence="4" id="KW-1185">Reference proteome</keyword>
<dbReference type="PROSITE" id="PS51318">
    <property type="entry name" value="TAT"/>
    <property type="match status" value="1"/>
</dbReference>
<evidence type="ECO:0000256" key="1">
    <source>
        <dbReference type="SAM" id="SignalP"/>
    </source>
</evidence>
<evidence type="ECO:0000313" key="3">
    <source>
        <dbReference type="EMBL" id="MBU8874879.1"/>
    </source>
</evidence>
<evidence type="ECO:0000313" key="4">
    <source>
        <dbReference type="Proteomes" id="UP000727907"/>
    </source>
</evidence>
<feature type="chain" id="PRO_5045678774" evidence="1">
    <location>
        <begin position="28"/>
        <end position="363"/>
    </location>
</feature>
<dbReference type="InterPro" id="IPR002931">
    <property type="entry name" value="Transglutaminase-like"/>
</dbReference>
<dbReference type="RefSeq" id="WP_216961191.1">
    <property type="nucleotide sequence ID" value="NZ_JAHOPB010000001.1"/>
</dbReference>
<dbReference type="PANTHER" id="PTHR38339">
    <property type="entry name" value="TRANSGLUTAMINASE DOMAIN PROTEIN"/>
    <property type="match status" value="1"/>
</dbReference>
<evidence type="ECO:0000259" key="2">
    <source>
        <dbReference type="SMART" id="SM00460"/>
    </source>
</evidence>
<keyword evidence="1" id="KW-0732">Signal</keyword>
<protein>
    <submittedName>
        <fullName evidence="3">Transglutaminase domain-containing protein</fullName>
    </submittedName>
</protein>
<comment type="caution">
    <text evidence="3">The sequence shown here is derived from an EMBL/GenBank/DDBJ whole genome shotgun (WGS) entry which is preliminary data.</text>
</comment>
<feature type="domain" description="Transglutaminase-like" evidence="2">
    <location>
        <begin position="200"/>
        <end position="275"/>
    </location>
</feature>
<name>A0ABS6ILQ9_9HYPH</name>
<dbReference type="Proteomes" id="UP000727907">
    <property type="component" value="Unassembled WGS sequence"/>
</dbReference>
<feature type="signal peptide" evidence="1">
    <location>
        <begin position="1"/>
        <end position="27"/>
    </location>
</feature>
<accession>A0ABS6ILQ9</accession>
<dbReference type="EMBL" id="JAHOPB010000001">
    <property type="protein sequence ID" value="MBU8874879.1"/>
    <property type="molecule type" value="Genomic_DNA"/>
</dbReference>
<dbReference type="Pfam" id="PF01841">
    <property type="entry name" value="Transglut_core"/>
    <property type="match status" value="1"/>
</dbReference>
<sequence>MNRRDMLKAGLAAGALGLAPRLASAHAATYAPVPKGWRTYVLTTRVEPTAGANKAWIPLPTFEAPDWQRPGTVTWTGNARVAERVRDPKYGAEMLRVEWSGDQQSPMIEVVAQVQAQNRSVVPGKGNTAPLSDAERKLNLMPTTFLPTDGLVKETAEEIVRGKQGDVAKARAIYDWVVENTFRNAKTLGCGVGDITTMIRTGNLNGKCADLNALYVGLARSVGLPARDVYGIRVMPSEFGFKALGAGSEVVSKAQHCRAEVWLTGSGWTPVDPADVRKVVLEEPPTNLAMTDPKVVAARRALFGSWEGNWLAYNVAHDVKLPGSKEDPIAFFMYPQAENRAGFLDSLDPDKFKYRITARELTA</sequence>
<organism evidence="3 4">
    <name type="scientific">Reyranella humidisoli</name>
    <dbReference type="NCBI Taxonomy" id="2849149"/>
    <lineage>
        <taxon>Bacteria</taxon>
        <taxon>Pseudomonadati</taxon>
        <taxon>Pseudomonadota</taxon>
        <taxon>Alphaproteobacteria</taxon>
        <taxon>Hyphomicrobiales</taxon>
        <taxon>Reyranellaceae</taxon>
        <taxon>Reyranella</taxon>
    </lineage>
</organism>
<dbReference type="SMART" id="SM00460">
    <property type="entry name" value="TGc"/>
    <property type="match status" value="1"/>
</dbReference>
<proteinExistence type="predicted"/>
<reference evidence="3 4" key="1">
    <citation type="submission" date="2021-06" db="EMBL/GenBank/DDBJ databases">
        <authorList>
            <person name="Lee D.H."/>
        </authorList>
    </citation>
    <scope>NUCLEOTIDE SEQUENCE [LARGE SCALE GENOMIC DNA]</scope>
    <source>
        <strain evidence="3 4">MMS21-HV4-11</strain>
    </source>
</reference>
<dbReference type="InterPro" id="IPR006311">
    <property type="entry name" value="TAT_signal"/>
</dbReference>